<protein>
    <submittedName>
        <fullName evidence="1">Uncharacterized protein</fullName>
    </submittedName>
</protein>
<dbReference type="Proteomes" id="UP000061839">
    <property type="component" value="Chromosome"/>
</dbReference>
<dbReference type="PATRIC" id="fig|1618207.4.peg.2686"/>
<keyword evidence="2" id="KW-1185">Reference proteome</keyword>
<dbReference type="STRING" id="1618207.UM93_13250"/>
<name>A0A0D4C0M0_9MICC</name>
<evidence type="ECO:0000313" key="1">
    <source>
        <dbReference type="EMBL" id="AJT42222.1"/>
    </source>
</evidence>
<sequence length="80" mass="9204">MSRNQKTSPDSGSFLSWGFRRSKLSRWGTSWAAARAFQAGKVVCVVQENKRYYLDPVRYRSGAHFRASLLKLRHDIVGKK</sequence>
<reference evidence="1 2" key="1">
    <citation type="journal article" date="2015" name="Genome Announc.">
        <title>Complete Genome Sequencing of Protease-Producing Novel Arthrobacter sp. Strain IHBB 11108 Using PacBio Single-Molecule Real-Time Sequencing Technology.</title>
        <authorList>
            <person name="Kiran S."/>
            <person name="Swarnkar M.K."/>
            <person name="Pal M."/>
            <person name="Thakur R."/>
            <person name="Tewari R."/>
            <person name="Singh A.K."/>
            <person name="Gulati A."/>
        </authorList>
    </citation>
    <scope>NUCLEOTIDE SEQUENCE [LARGE SCALE GENOMIC DNA]</scope>
    <source>
        <strain evidence="1 2">IHBB 11108</strain>
    </source>
</reference>
<gene>
    <name evidence="1" type="ORF">UM93_13250</name>
</gene>
<organism evidence="1 2">
    <name type="scientific">Psychromicrobium lacuslunae</name>
    <dbReference type="NCBI Taxonomy" id="1618207"/>
    <lineage>
        <taxon>Bacteria</taxon>
        <taxon>Bacillati</taxon>
        <taxon>Actinomycetota</taxon>
        <taxon>Actinomycetes</taxon>
        <taxon>Micrococcales</taxon>
        <taxon>Micrococcaceae</taxon>
        <taxon>Psychromicrobium</taxon>
    </lineage>
</organism>
<accession>A0A0D4C0M0</accession>
<dbReference type="KEGG" id="ari:UM93_13250"/>
<proteinExistence type="predicted"/>
<dbReference type="EMBL" id="CP011005">
    <property type="protein sequence ID" value="AJT42222.1"/>
    <property type="molecule type" value="Genomic_DNA"/>
</dbReference>
<dbReference type="HOGENOM" id="CLU_2582076_0_0_11"/>
<dbReference type="RefSeq" id="WP_045076021.1">
    <property type="nucleotide sequence ID" value="NZ_CP011005.1"/>
</dbReference>
<dbReference type="AlphaFoldDB" id="A0A0D4C0M0"/>
<evidence type="ECO:0000313" key="2">
    <source>
        <dbReference type="Proteomes" id="UP000061839"/>
    </source>
</evidence>